<evidence type="ECO:0000313" key="2">
    <source>
        <dbReference type="Proteomes" id="UP000314294"/>
    </source>
</evidence>
<accession>A0A4Z2IQ23</accession>
<organism evidence="1 2">
    <name type="scientific">Liparis tanakae</name>
    <name type="common">Tanaka's snailfish</name>
    <dbReference type="NCBI Taxonomy" id="230148"/>
    <lineage>
        <taxon>Eukaryota</taxon>
        <taxon>Metazoa</taxon>
        <taxon>Chordata</taxon>
        <taxon>Craniata</taxon>
        <taxon>Vertebrata</taxon>
        <taxon>Euteleostomi</taxon>
        <taxon>Actinopterygii</taxon>
        <taxon>Neopterygii</taxon>
        <taxon>Teleostei</taxon>
        <taxon>Neoteleostei</taxon>
        <taxon>Acanthomorphata</taxon>
        <taxon>Eupercaria</taxon>
        <taxon>Perciformes</taxon>
        <taxon>Cottioidei</taxon>
        <taxon>Cottales</taxon>
        <taxon>Liparidae</taxon>
        <taxon>Liparis</taxon>
    </lineage>
</organism>
<evidence type="ECO:0000313" key="1">
    <source>
        <dbReference type="EMBL" id="TNN79931.1"/>
    </source>
</evidence>
<dbReference type="EMBL" id="SRLO01000060">
    <property type="protein sequence ID" value="TNN79931.1"/>
    <property type="molecule type" value="Genomic_DNA"/>
</dbReference>
<dbReference type="Proteomes" id="UP000314294">
    <property type="component" value="Unassembled WGS sequence"/>
</dbReference>
<name>A0A4Z2IQ23_9TELE</name>
<keyword evidence="2" id="KW-1185">Reference proteome</keyword>
<dbReference type="AlphaFoldDB" id="A0A4Z2IQ23"/>
<reference evidence="1 2" key="1">
    <citation type="submission" date="2019-03" db="EMBL/GenBank/DDBJ databases">
        <title>First draft genome of Liparis tanakae, snailfish: a comprehensive survey of snailfish specific genes.</title>
        <authorList>
            <person name="Kim W."/>
            <person name="Song I."/>
            <person name="Jeong J.-H."/>
            <person name="Kim D."/>
            <person name="Kim S."/>
            <person name="Ryu S."/>
            <person name="Song J.Y."/>
            <person name="Lee S.K."/>
        </authorList>
    </citation>
    <scope>NUCLEOTIDE SEQUENCE [LARGE SCALE GENOMIC DNA]</scope>
    <source>
        <tissue evidence="1">Muscle</tissue>
    </source>
</reference>
<sequence>MTDAIRHILHHMSCTEVLLLEILQGNGGPVGFEYYAKWAECQYCEERMGSLVKVKNRSEDANGYESTGVSSGISK</sequence>
<proteinExistence type="predicted"/>
<comment type="caution">
    <text evidence="1">The sequence shown here is derived from an EMBL/GenBank/DDBJ whole genome shotgun (WGS) entry which is preliminary data.</text>
</comment>
<gene>
    <name evidence="1" type="ORF">EYF80_009968</name>
</gene>
<protein>
    <submittedName>
        <fullName evidence="1">Uncharacterized protein</fullName>
    </submittedName>
</protein>